<dbReference type="Gene3D" id="3.90.215.10">
    <property type="entry name" value="Gamma Fibrinogen, chain A, domain 1"/>
    <property type="match status" value="1"/>
</dbReference>
<keyword evidence="4" id="KW-0175">Coiled coil</keyword>
<dbReference type="Gene3D" id="1.10.287.1490">
    <property type="match status" value="1"/>
</dbReference>
<keyword evidence="5" id="KW-0732">Signal</keyword>
<dbReference type="SUPFAM" id="SSF56496">
    <property type="entry name" value="Fibrinogen C-terminal domain-like"/>
    <property type="match status" value="1"/>
</dbReference>
<dbReference type="GO" id="GO:1990138">
    <property type="term" value="P:neuron projection extension"/>
    <property type="evidence" value="ECO:0007669"/>
    <property type="project" value="TreeGrafter"/>
</dbReference>
<feature type="domain" description="Fibrinogen C-terminal" evidence="6">
    <location>
        <begin position="620"/>
        <end position="828"/>
    </location>
</feature>
<dbReference type="InterPro" id="IPR036056">
    <property type="entry name" value="Fibrinogen-like_C"/>
</dbReference>
<dbReference type="GO" id="GO:0007160">
    <property type="term" value="P:cell-matrix adhesion"/>
    <property type="evidence" value="ECO:0007669"/>
    <property type="project" value="TreeGrafter"/>
</dbReference>
<dbReference type="PROSITE" id="PS51406">
    <property type="entry name" value="FIBRINOGEN_C_2"/>
    <property type="match status" value="1"/>
</dbReference>
<dbReference type="PANTHER" id="PTHR19143:SF348">
    <property type="entry name" value="TENASCIN-N"/>
    <property type="match status" value="1"/>
</dbReference>
<dbReference type="InterPro" id="IPR002181">
    <property type="entry name" value="Fibrinogen_a/b/g_C_dom"/>
</dbReference>
<feature type="chain" id="PRO_5042112307" evidence="5">
    <location>
        <begin position="20"/>
        <end position="833"/>
    </location>
</feature>
<dbReference type="InterPro" id="IPR050373">
    <property type="entry name" value="Fibrinogen_C-term_domain"/>
</dbReference>
<comment type="subcellular location">
    <subcellularLocation>
        <location evidence="1">Secreted</location>
        <location evidence="1">Extracellular space</location>
        <location evidence="1">Extracellular matrix</location>
    </subcellularLocation>
</comment>
<evidence type="ECO:0000256" key="5">
    <source>
        <dbReference type="SAM" id="SignalP"/>
    </source>
</evidence>
<dbReference type="PANTHER" id="PTHR19143">
    <property type="entry name" value="FIBRINOGEN/TENASCIN/ANGIOPOEITIN"/>
    <property type="match status" value="1"/>
</dbReference>
<dbReference type="AlphaFoldDB" id="A0AAD8C3V0"/>
<proteinExistence type="predicted"/>
<dbReference type="EMBL" id="JASAOG010000014">
    <property type="protein sequence ID" value="KAK0065213.1"/>
    <property type="molecule type" value="Genomic_DNA"/>
</dbReference>
<organism evidence="7 8">
    <name type="scientific">Biomphalaria pfeifferi</name>
    <name type="common">Bloodfluke planorb</name>
    <name type="synonym">Freshwater snail</name>
    <dbReference type="NCBI Taxonomy" id="112525"/>
    <lineage>
        <taxon>Eukaryota</taxon>
        <taxon>Metazoa</taxon>
        <taxon>Spiralia</taxon>
        <taxon>Lophotrochozoa</taxon>
        <taxon>Mollusca</taxon>
        <taxon>Gastropoda</taxon>
        <taxon>Heterobranchia</taxon>
        <taxon>Euthyneura</taxon>
        <taxon>Panpulmonata</taxon>
        <taxon>Hygrophila</taxon>
        <taxon>Lymnaeoidea</taxon>
        <taxon>Planorbidae</taxon>
        <taxon>Biomphalaria</taxon>
    </lineage>
</organism>
<evidence type="ECO:0000256" key="4">
    <source>
        <dbReference type="SAM" id="Coils"/>
    </source>
</evidence>
<reference evidence="7" key="1">
    <citation type="journal article" date="2023" name="PLoS Negl. Trop. Dis.">
        <title>A genome sequence for Biomphalaria pfeifferi, the major vector snail for the human-infecting parasite Schistosoma mansoni.</title>
        <authorList>
            <person name="Bu L."/>
            <person name="Lu L."/>
            <person name="Laidemitt M.R."/>
            <person name="Zhang S.M."/>
            <person name="Mutuku M."/>
            <person name="Mkoji G."/>
            <person name="Steinauer M."/>
            <person name="Loker E.S."/>
        </authorList>
    </citation>
    <scope>NUCLEOTIDE SEQUENCE</scope>
    <source>
        <strain evidence="7">KasaAsao</strain>
    </source>
</reference>
<dbReference type="InterPro" id="IPR020837">
    <property type="entry name" value="Fibrinogen_CS"/>
</dbReference>
<feature type="coiled-coil region" evidence="4">
    <location>
        <begin position="456"/>
        <end position="574"/>
    </location>
</feature>
<dbReference type="SMART" id="SM00186">
    <property type="entry name" value="FBG"/>
    <property type="match status" value="1"/>
</dbReference>
<sequence length="833" mass="95448">MTLLQQFVLFVSSILFATSELIIDVQPNVISAEITAQLVINCSITNNQVQELDVIRSLTLSRYNETLKEFFDLITLEAKTLNLSQLVQLHHAQISFGNMYISLTLHNPTLFDAKVYRCKVEGDKTNAANSSLVAKKEVEYRTNMTALIEEIRCLRIFEKNDQCTLEKKDLTASQQRTKLHFVGSSKVIKELIESLTLTCSLQDLDRNSTVQLMYILHESNGVIATINKDQPVVTTKQDSNFNTAKGELSDTKSKASFIEISWSYIKSSESGKYFCGAYVMGPDGRSERLNEMLAIIVSNPTFDDLIKVIQKLLRQVDKEKENILENKQNIYHIQEDINSKQQTIISIKDGLDTNRQNINTIKDDLETSRQNIKSITDEFNATKQSIASYDDESNALRQMVNNVQSDLSICKESIQSFSNDLDTNKQSIASHNDEFNTFGHIVNSLKDDLRTNKQSLQSITDKVNTNKQNINQLNENLESNKQKIQSITDEVNTNKDNINQLKENLELNKQKIQSITDKVNTNKDNINQLRENLKSNKQKIQNMTDEVTTNKDNINQLKENLKSNKQNIQNITKGVNTNRQNIINLNKDVKTSQQSFSKLEATLETQLTNLSTALTQTWEKIMKGPPTSCREINSFQERVTVTLTSGLKVMCDTKTDGGGWIIFQRRINGKVDFYRGWKEYRDGFGDYNIGEFYLGNENIFNLTSTGQYDLRIDLEFNNKKYFAQYENFKILSESEKYKLQIGKYSGYAGDELSYHNSNFFTTFDRDNDVGSDVNCAEESSGAWWYNHCHHSNLNGQWGRTSHKGMNWAYFTGLSNSVTFTEMKIKEREKNYFH</sequence>
<dbReference type="GO" id="GO:0005615">
    <property type="term" value="C:extracellular space"/>
    <property type="evidence" value="ECO:0007669"/>
    <property type="project" value="TreeGrafter"/>
</dbReference>
<dbReference type="PROSITE" id="PS00514">
    <property type="entry name" value="FIBRINOGEN_C_1"/>
    <property type="match status" value="1"/>
</dbReference>
<keyword evidence="2" id="KW-0964">Secreted</keyword>
<evidence type="ECO:0000256" key="1">
    <source>
        <dbReference type="ARBA" id="ARBA00004498"/>
    </source>
</evidence>
<dbReference type="Gene3D" id="2.60.40.10">
    <property type="entry name" value="Immunoglobulins"/>
    <property type="match status" value="1"/>
</dbReference>
<keyword evidence="2" id="KW-0272">Extracellular matrix</keyword>
<evidence type="ECO:0000313" key="8">
    <source>
        <dbReference type="Proteomes" id="UP001233172"/>
    </source>
</evidence>
<evidence type="ECO:0000313" key="7">
    <source>
        <dbReference type="EMBL" id="KAK0065213.1"/>
    </source>
</evidence>
<accession>A0AAD8C3V0</accession>
<keyword evidence="8" id="KW-1185">Reference proteome</keyword>
<gene>
    <name evidence="7" type="ORF">Bpfe_005239</name>
</gene>
<evidence type="ECO:0000259" key="6">
    <source>
        <dbReference type="PROSITE" id="PS51406"/>
    </source>
</evidence>
<feature type="coiled-coil region" evidence="4">
    <location>
        <begin position="302"/>
        <end position="329"/>
    </location>
</feature>
<evidence type="ECO:0000256" key="3">
    <source>
        <dbReference type="ARBA" id="ARBA00023157"/>
    </source>
</evidence>
<dbReference type="Pfam" id="PF00147">
    <property type="entry name" value="Fibrinogen_C"/>
    <property type="match status" value="1"/>
</dbReference>
<dbReference type="Gene3D" id="1.20.5.340">
    <property type="match status" value="1"/>
</dbReference>
<reference evidence="7" key="2">
    <citation type="submission" date="2023-04" db="EMBL/GenBank/DDBJ databases">
        <authorList>
            <person name="Bu L."/>
            <person name="Lu L."/>
            <person name="Laidemitt M.R."/>
            <person name="Zhang S.M."/>
            <person name="Mutuku M."/>
            <person name="Mkoji G."/>
            <person name="Steinauer M."/>
            <person name="Loker E.S."/>
        </authorList>
    </citation>
    <scope>NUCLEOTIDE SEQUENCE</scope>
    <source>
        <strain evidence="7">KasaAsao</strain>
        <tissue evidence="7">Whole Snail</tissue>
    </source>
</reference>
<protein>
    <submittedName>
        <fullName evidence="7">BpFREP12.14</fullName>
    </submittedName>
</protein>
<keyword evidence="3" id="KW-1015">Disulfide bond</keyword>
<dbReference type="GO" id="GO:0005178">
    <property type="term" value="F:integrin binding"/>
    <property type="evidence" value="ECO:0007669"/>
    <property type="project" value="TreeGrafter"/>
</dbReference>
<dbReference type="Proteomes" id="UP001233172">
    <property type="component" value="Unassembled WGS sequence"/>
</dbReference>
<dbReference type="InterPro" id="IPR014716">
    <property type="entry name" value="Fibrinogen_a/b/g_C_1"/>
</dbReference>
<dbReference type="InterPro" id="IPR013783">
    <property type="entry name" value="Ig-like_fold"/>
</dbReference>
<dbReference type="SUPFAM" id="SSF57997">
    <property type="entry name" value="Tropomyosin"/>
    <property type="match status" value="1"/>
</dbReference>
<feature type="signal peptide" evidence="5">
    <location>
        <begin position="1"/>
        <end position="19"/>
    </location>
</feature>
<name>A0AAD8C3V0_BIOPF</name>
<evidence type="ECO:0000256" key="2">
    <source>
        <dbReference type="ARBA" id="ARBA00022530"/>
    </source>
</evidence>
<dbReference type="CDD" id="cd00087">
    <property type="entry name" value="FReD"/>
    <property type="match status" value="1"/>
</dbReference>
<comment type="caution">
    <text evidence="7">The sequence shown here is derived from an EMBL/GenBank/DDBJ whole genome shotgun (WGS) entry which is preliminary data.</text>
</comment>